<dbReference type="PROSITE" id="PS00687">
    <property type="entry name" value="ALDEHYDE_DEHYDR_GLU"/>
    <property type="match status" value="1"/>
</dbReference>
<dbReference type="PANTHER" id="PTHR42804:SF1">
    <property type="entry name" value="ALDEHYDE DEHYDROGENASE-RELATED"/>
    <property type="match status" value="1"/>
</dbReference>
<proteinExistence type="inferred from homology"/>
<keyword evidence="2 4" id="KW-0560">Oxidoreductase</keyword>
<evidence type="ECO:0000256" key="1">
    <source>
        <dbReference type="ARBA" id="ARBA00009986"/>
    </source>
</evidence>
<accession>A0ABZ1R9V9</accession>
<feature type="compositionally biased region" description="Basic residues" evidence="6">
    <location>
        <begin position="511"/>
        <end position="521"/>
    </location>
</feature>
<evidence type="ECO:0000259" key="7">
    <source>
        <dbReference type="Pfam" id="PF00171"/>
    </source>
</evidence>
<feature type="compositionally biased region" description="Basic and acidic residues" evidence="6">
    <location>
        <begin position="409"/>
        <end position="442"/>
    </location>
</feature>
<protein>
    <submittedName>
        <fullName evidence="8">Aldehyde dehydrogenase family protein</fullName>
    </submittedName>
</protein>
<dbReference type="SUPFAM" id="SSF53720">
    <property type="entry name" value="ALDH-like"/>
    <property type="match status" value="1"/>
</dbReference>
<dbReference type="Gene3D" id="3.40.309.10">
    <property type="entry name" value="Aldehyde Dehydrogenase, Chain A, domain 2"/>
    <property type="match status" value="1"/>
</dbReference>
<dbReference type="InterPro" id="IPR015590">
    <property type="entry name" value="Aldehyde_DH_dom"/>
</dbReference>
<feature type="compositionally biased region" description="Basic residues" evidence="6">
    <location>
        <begin position="448"/>
        <end position="461"/>
    </location>
</feature>
<keyword evidence="9" id="KW-1185">Reference proteome</keyword>
<feature type="region of interest" description="Disordered" evidence="6">
    <location>
        <begin position="392"/>
        <end position="533"/>
    </location>
</feature>
<evidence type="ECO:0000256" key="2">
    <source>
        <dbReference type="ARBA" id="ARBA00023002"/>
    </source>
</evidence>
<dbReference type="InterPro" id="IPR016162">
    <property type="entry name" value="Ald_DH_N"/>
</dbReference>
<feature type="coiled-coil region" evidence="5">
    <location>
        <begin position="80"/>
        <end position="107"/>
    </location>
</feature>
<organism evidence="8 9">
    <name type="scientific">Streptomyces bobili</name>
    <dbReference type="NCBI Taxonomy" id="67280"/>
    <lineage>
        <taxon>Bacteria</taxon>
        <taxon>Bacillati</taxon>
        <taxon>Actinomycetota</taxon>
        <taxon>Actinomycetes</taxon>
        <taxon>Kitasatosporales</taxon>
        <taxon>Streptomycetaceae</taxon>
        <taxon>Streptomyces</taxon>
    </lineage>
</organism>
<dbReference type="Pfam" id="PF00171">
    <property type="entry name" value="Aldedh"/>
    <property type="match status" value="1"/>
</dbReference>
<feature type="active site" evidence="3">
    <location>
        <position position="270"/>
    </location>
</feature>
<dbReference type="InterPro" id="IPR016163">
    <property type="entry name" value="Ald_DH_C"/>
</dbReference>
<dbReference type="InterPro" id="IPR016161">
    <property type="entry name" value="Ald_DH/histidinol_DH"/>
</dbReference>
<comment type="similarity">
    <text evidence="1 4">Belongs to the aldehyde dehydrogenase family.</text>
</comment>
<dbReference type="GeneID" id="93766896"/>
<reference evidence="8" key="1">
    <citation type="submission" date="2022-10" db="EMBL/GenBank/DDBJ databases">
        <title>The complete genomes of actinobacterial strains from the NBC collection.</title>
        <authorList>
            <person name="Joergensen T.S."/>
            <person name="Alvarez Arevalo M."/>
            <person name="Sterndorff E.B."/>
            <person name="Faurdal D."/>
            <person name="Vuksanovic O."/>
            <person name="Mourched A.-S."/>
            <person name="Charusanti P."/>
            <person name="Shaw S."/>
            <person name="Blin K."/>
            <person name="Weber T."/>
        </authorList>
    </citation>
    <scope>NUCLEOTIDE SEQUENCE</scope>
    <source>
        <strain evidence="8">NBC_00302</strain>
    </source>
</reference>
<gene>
    <name evidence="8" type="ORF">OHT53_37960</name>
</gene>
<dbReference type="Proteomes" id="UP001432071">
    <property type="component" value="Chromosome"/>
</dbReference>
<evidence type="ECO:0000256" key="6">
    <source>
        <dbReference type="SAM" id="MobiDB-lite"/>
    </source>
</evidence>
<feature type="domain" description="Aldehyde dehydrogenase" evidence="7">
    <location>
        <begin position="31"/>
        <end position="398"/>
    </location>
</feature>
<dbReference type="InterPro" id="IPR029510">
    <property type="entry name" value="Ald_DH_CS_GLU"/>
</dbReference>
<dbReference type="RefSeq" id="WP_328737362.1">
    <property type="nucleotide sequence ID" value="NZ_CP108038.1"/>
</dbReference>
<evidence type="ECO:0000256" key="4">
    <source>
        <dbReference type="RuleBase" id="RU003345"/>
    </source>
</evidence>
<dbReference type="EMBL" id="CP108038">
    <property type="protein sequence ID" value="WUN91492.1"/>
    <property type="molecule type" value="Genomic_DNA"/>
</dbReference>
<evidence type="ECO:0000256" key="3">
    <source>
        <dbReference type="PROSITE-ProRule" id="PRU10007"/>
    </source>
</evidence>
<evidence type="ECO:0000313" key="8">
    <source>
        <dbReference type="EMBL" id="WUN91492.1"/>
    </source>
</evidence>
<evidence type="ECO:0000313" key="9">
    <source>
        <dbReference type="Proteomes" id="UP001432071"/>
    </source>
</evidence>
<name>A0ABZ1R9V9_9ACTN</name>
<sequence>MSPTPSGPPSTASPHEERLLIDGKLRSAAGSGTFEVLNPADGTVLGKVADAGREDMLDAIGAARRAFEETDWAVDRQFRKRALTQLLDALVEEKDELREELIAEAGAPRMLTHGAQLEEPLQKFRWHIEHIDRFAWVRRLDDAVNRFTDEPSERWVVKEPIGVVAAITPWNFPFGLLLVKLAGALATGNTVVAKPAPETPWNATRIGRLIAERTDIPAGVVNVVPTSSLDTAELLLTDPRVDMVSFTGSTATGQRILELAAPTFKRTMLELGGKSASIILDDADLRQAIPQALGALAHSGQGCALPTRLLVHRKVYDHVVAGLSQAFQQVPWGDPQDQGTLAGPVISARQRDRVADYICIGREEGARLAVGGGVPDRAGFWVEPTLFVDVDNDSTTQRDTHGPPGRVDAVCRDGRRRDTAELRTRRAEHRAAEGHRGGELHGDVLPLPRRHDRRRRPRRRSGPPGRGRDRERSRLRRAVRRGPGLAGTAGDHPRRVRGRDGTRLPAGCRRSPSRRHRRRPPRTGQPAQQPRPA</sequence>
<evidence type="ECO:0000256" key="5">
    <source>
        <dbReference type="SAM" id="Coils"/>
    </source>
</evidence>
<keyword evidence="5" id="KW-0175">Coiled coil</keyword>
<dbReference type="Gene3D" id="3.40.605.10">
    <property type="entry name" value="Aldehyde Dehydrogenase, Chain A, domain 1"/>
    <property type="match status" value="1"/>
</dbReference>
<dbReference type="PANTHER" id="PTHR42804">
    <property type="entry name" value="ALDEHYDE DEHYDROGENASE"/>
    <property type="match status" value="1"/>
</dbReference>